<feature type="transmembrane region" description="Helical" evidence="7">
    <location>
        <begin position="511"/>
        <end position="534"/>
    </location>
</feature>
<dbReference type="GO" id="GO:0016020">
    <property type="term" value="C:membrane"/>
    <property type="evidence" value="ECO:0007669"/>
    <property type="project" value="UniProtKB-SubCell"/>
</dbReference>
<feature type="transmembrane region" description="Helical" evidence="7">
    <location>
        <begin position="423"/>
        <end position="448"/>
    </location>
</feature>
<evidence type="ECO:0000256" key="7">
    <source>
        <dbReference type="RuleBase" id="RU363058"/>
    </source>
</evidence>
<dbReference type="OrthoDB" id="260807at2759"/>
<comment type="similarity">
    <text evidence="7">Belongs to the inorganic phosphate transporter (PiT) (TC 2.A.20) family.</text>
</comment>
<keyword evidence="4 7" id="KW-0812">Transmembrane</keyword>
<feature type="transmembrane region" description="Helical" evidence="7">
    <location>
        <begin position="103"/>
        <end position="123"/>
    </location>
</feature>
<dbReference type="eggNOG" id="KOG2493">
    <property type="taxonomic scope" value="Eukaryota"/>
</dbReference>
<dbReference type="PANTHER" id="PTHR11101">
    <property type="entry name" value="PHOSPHATE TRANSPORTER"/>
    <property type="match status" value="1"/>
</dbReference>
<dbReference type="AlphaFoldDB" id="A0A058ZES7"/>
<dbReference type="GO" id="GO:0035435">
    <property type="term" value="P:phosphate ion transmembrane transport"/>
    <property type="evidence" value="ECO:0007669"/>
    <property type="project" value="TreeGrafter"/>
</dbReference>
<evidence type="ECO:0000256" key="3">
    <source>
        <dbReference type="ARBA" id="ARBA00022592"/>
    </source>
</evidence>
<evidence type="ECO:0000256" key="6">
    <source>
        <dbReference type="ARBA" id="ARBA00023136"/>
    </source>
</evidence>
<feature type="transmembrane region" description="Helical" evidence="7">
    <location>
        <begin position="64"/>
        <end position="83"/>
    </location>
</feature>
<feature type="transmembrane region" description="Helical" evidence="7">
    <location>
        <begin position="23"/>
        <end position="43"/>
    </location>
</feature>
<keyword evidence="9" id="KW-1185">Reference proteome</keyword>
<dbReference type="OMA" id="AWKTGNA"/>
<dbReference type="Pfam" id="PF01384">
    <property type="entry name" value="PHO4"/>
    <property type="match status" value="1"/>
</dbReference>
<evidence type="ECO:0000313" key="8">
    <source>
        <dbReference type="EMBL" id="KCV72451.1"/>
    </source>
</evidence>
<accession>A0A058ZES7</accession>
<dbReference type="EMBL" id="KB932201">
    <property type="protein sequence ID" value="KCV72451.1"/>
    <property type="molecule type" value="Genomic_DNA"/>
</dbReference>
<name>A0A058ZES7_FONAL</name>
<comment type="subcellular location">
    <subcellularLocation>
        <location evidence="1 7">Membrane</location>
        <topology evidence="1 7">Multi-pass membrane protein</topology>
    </subcellularLocation>
</comment>
<protein>
    <recommendedName>
        <fullName evidence="7">Phosphate transporter</fullName>
    </recommendedName>
</protein>
<evidence type="ECO:0000256" key="5">
    <source>
        <dbReference type="ARBA" id="ARBA00022989"/>
    </source>
</evidence>
<proteinExistence type="inferred from homology"/>
<dbReference type="Proteomes" id="UP000030693">
    <property type="component" value="Unassembled WGS sequence"/>
</dbReference>
<evidence type="ECO:0000256" key="1">
    <source>
        <dbReference type="ARBA" id="ARBA00004141"/>
    </source>
</evidence>
<dbReference type="GeneID" id="20524768"/>
<feature type="transmembrane region" description="Helical" evidence="7">
    <location>
        <begin position="194"/>
        <end position="217"/>
    </location>
</feature>
<keyword evidence="6 7" id="KW-0472">Membrane</keyword>
<feature type="transmembrane region" description="Helical" evidence="7">
    <location>
        <begin position="394"/>
        <end position="411"/>
    </location>
</feature>
<sequence>MAFVDMISALASSAGSDNPMSPYLWIVIVGGIASVIMAFGMGANDVANTFGPSVGAKTLTLKQAVMFASVFEFTGSVLMGGAVVDTVSRGIADPEMFADTPEVLMLGMFTSLVAAGIWLLLATSLSLSVSTTHSVIGSIIGFSLVAGGPGAILWGDLGLIVASWFISPVLSGSIAAATFWSVRRFILRKENSLTLGYYFYPLLIATTVAVNVFFITYKGPFKGVEEVLPVWAGILVSIGAGIVLATLIHFLLMPFIRRYIEKGSSDEEEDVGSLAATAPEDYGVSVPINADASALSGATTTGVDDRMPLLADASTPLIAEDTASKPTENAASASVMSFYQSTLNRDVHAEAKSEEVARLHASAEIFDEKTEQLFSYLQVATACFASFAHGANDVSNSVAPFTMIYYIYMYADIPAGDYAPPVWILVMGGIGIVAGLALYGYKLIIAIGTNLIKMTPSRGFAIELATAATVVMASMIGIPISSTHCQVGATVAVGACEGKSGFNLKLFTKTFSAWIITIFFAGAVSAGIFSLAYFSPAHPDFGSVIIPPADSASSAVSSLLGF</sequence>
<evidence type="ECO:0000256" key="4">
    <source>
        <dbReference type="ARBA" id="ARBA00022692"/>
    </source>
</evidence>
<evidence type="ECO:0000256" key="2">
    <source>
        <dbReference type="ARBA" id="ARBA00022448"/>
    </source>
</evidence>
<keyword evidence="2 7" id="KW-0813">Transport</keyword>
<dbReference type="GO" id="GO:0005315">
    <property type="term" value="F:phosphate transmembrane transporter activity"/>
    <property type="evidence" value="ECO:0007669"/>
    <property type="project" value="InterPro"/>
</dbReference>
<dbReference type="RefSeq" id="XP_009492152.1">
    <property type="nucleotide sequence ID" value="XM_009493877.1"/>
</dbReference>
<organism evidence="8">
    <name type="scientific">Fonticula alba</name>
    <name type="common">Slime mold</name>
    <dbReference type="NCBI Taxonomy" id="691883"/>
    <lineage>
        <taxon>Eukaryota</taxon>
        <taxon>Rotosphaerida</taxon>
        <taxon>Fonticulaceae</taxon>
        <taxon>Fonticula</taxon>
    </lineage>
</organism>
<reference evidence="8" key="1">
    <citation type="submission" date="2013-04" db="EMBL/GenBank/DDBJ databases">
        <title>The Genome Sequence of Fonticula alba ATCC 38817.</title>
        <authorList>
            <consortium name="The Broad Institute Genomics Platform"/>
            <person name="Russ C."/>
            <person name="Cuomo C."/>
            <person name="Burger G."/>
            <person name="Gray M.W."/>
            <person name="Holland P.W.H."/>
            <person name="King N."/>
            <person name="Lang F.B.F."/>
            <person name="Roger A.J."/>
            <person name="Ruiz-Trillo I."/>
            <person name="Brown M."/>
            <person name="Walker B."/>
            <person name="Young S."/>
            <person name="Zeng Q."/>
            <person name="Gargeya S."/>
            <person name="Fitzgerald M."/>
            <person name="Haas B."/>
            <person name="Abouelleil A."/>
            <person name="Allen A.W."/>
            <person name="Alvarado L."/>
            <person name="Arachchi H.M."/>
            <person name="Berlin A.M."/>
            <person name="Chapman S.B."/>
            <person name="Gainer-Dewar J."/>
            <person name="Goldberg J."/>
            <person name="Griggs A."/>
            <person name="Gujja S."/>
            <person name="Hansen M."/>
            <person name="Howarth C."/>
            <person name="Imamovic A."/>
            <person name="Ireland A."/>
            <person name="Larimer J."/>
            <person name="McCowan C."/>
            <person name="Murphy C."/>
            <person name="Pearson M."/>
            <person name="Poon T.W."/>
            <person name="Priest M."/>
            <person name="Roberts A."/>
            <person name="Saif S."/>
            <person name="Shea T."/>
            <person name="Sisk P."/>
            <person name="Sykes S."/>
            <person name="Wortman J."/>
            <person name="Nusbaum C."/>
            <person name="Birren B."/>
        </authorList>
    </citation>
    <scope>NUCLEOTIDE SEQUENCE [LARGE SCALE GENOMIC DNA]</scope>
    <source>
        <strain evidence="8">ATCC 38817</strain>
    </source>
</reference>
<dbReference type="STRING" id="691883.A0A058ZES7"/>
<feature type="transmembrane region" description="Helical" evidence="7">
    <location>
        <begin position="229"/>
        <end position="252"/>
    </location>
</feature>
<comment type="function">
    <text evidence="7">Sodium-phosphate symporter.</text>
</comment>
<gene>
    <name evidence="8" type="ORF">H696_00043</name>
</gene>
<dbReference type="InterPro" id="IPR001204">
    <property type="entry name" value="Phos_transporter"/>
</dbReference>
<feature type="transmembrane region" description="Helical" evidence="7">
    <location>
        <begin position="161"/>
        <end position="182"/>
    </location>
</feature>
<keyword evidence="3 7" id="KW-0592">Phosphate transport</keyword>
<evidence type="ECO:0000313" key="9">
    <source>
        <dbReference type="Proteomes" id="UP000030693"/>
    </source>
</evidence>
<dbReference type="PANTHER" id="PTHR11101:SF80">
    <property type="entry name" value="PHOSPHATE TRANSPORTER"/>
    <property type="match status" value="1"/>
</dbReference>
<feature type="transmembrane region" description="Helical" evidence="7">
    <location>
        <begin position="135"/>
        <end position="155"/>
    </location>
</feature>
<keyword evidence="5 7" id="KW-1133">Transmembrane helix</keyword>